<dbReference type="EMBL" id="FXTA01000004">
    <property type="protein sequence ID" value="SMO81534.1"/>
    <property type="molecule type" value="Genomic_DNA"/>
</dbReference>
<protein>
    <submittedName>
        <fullName evidence="2">Uncharacterized protein</fullName>
    </submittedName>
</protein>
<evidence type="ECO:0000313" key="2">
    <source>
        <dbReference type="EMBL" id="SMO81534.1"/>
    </source>
</evidence>
<accession>A0A521EC61</accession>
<proteinExistence type="predicted"/>
<organism evidence="2 3">
    <name type="scientific">Flavobacterium resistens</name>
    <dbReference type="NCBI Taxonomy" id="443612"/>
    <lineage>
        <taxon>Bacteria</taxon>
        <taxon>Pseudomonadati</taxon>
        <taxon>Bacteroidota</taxon>
        <taxon>Flavobacteriia</taxon>
        <taxon>Flavobacteriales</taxon>
        <taxon>Flavobacteriaceae</taxon>
        <taxon>Flavobacterium</taxon>
    </lineage>
</organism>
<reference evidence="2 3" key="1">
    <citation type="submission" date="2017-05" db="EMBL/GenBank/DDBJ databases">
        <authorList>
            <person name="Varghese N."/>
            <person name="Submissions S."/>
        </authorList>
    </citation>
    <scope>NUCLEOTIDE SEQUENCE [LARGE SCALE GENOMIC DNA]</scope>
    <source>
        <strain evidence="2 3">DSM 19382</strain>
    </source>
</reference>
<name>A0A521EC61_9FLAO</name>
<feature type="transmembrane region" description="Helical" evidence="1">
    <location>
        <begin position="12"/>
        <end position="28"/>
    </location>
</feature>
<dbReference type="Proteomes" id="UP000317289">
    <property type="component" value="Unassembled WGS sequence"/>
</dbReference>
<feature type="transmembrane region" description="Helical" evidence="1">
    <location>
        <begin position="40"/>
        <end position="62"/>
    </location>
</feature>
<keyword evidence="1" id="KW-1133">Transmembrane helix</keyword>
<evidence type="ECO:0000256" key="1">
    <source>
        <dbReference type="SAM" id="Phobius"/>
    </source>
</evidence>
<dbReference type="AlphaFoldDB" id="A0A521EC61"/>
<keyword evidence="1" id="KW-0812">Transmembrane</keyword>
<evidence type="ECO:0000313" key="3">
    <source>
        <dbReference type="Proteomes" id="UP000317289"/>
    </source>
</evidence>
<keyword evidence="1" id="KW-0472">Membrane</keyword>
<sequence>MLTNLRTEYKTLLFYSIYFITTFIFDKIDRGGPCTPGMGGILFLLSIPISLIYVFVLIYKLYKFGEKQYQNSIFIITAIWILIFFILKYKIL</sequence>
<feature type="transmembrane region" description="Helical" evidence="1">
    <location>
        <begin position="68"/>
        <end position="87"/>
    </location>
</feature>
<gene>
    <name evidence="2" type="ORF">SAMN06265349_104352</name>
</gene>